<dbReference type="SUPFAM" id="SSF82607">
    <property type="entry name" value="YbaB-like"/>
    <property type="match status" value="1"/>
</dbReference>
<gene>
    <name evidence="2" type="ORF">B0293_08940</name>
</gene>
<protein>
    <recommendedName>
        <fullName evidence="4">YbaB/EbfC DNA-binding family protein</fullName>
    </recommendedName>
</protein>
<dbReference type="EMBL" id="MUXN01000005">
    <property type="protein sequence ID" value="OOC07172.1"/>
    <property type="molecule type" value="Genomic_DNA"/>
</dbReference>
<proteinExistence type="predicted"/>
<dbReference type="InterPro" id="IPR036894">
    <property type="entry name" value="YbaB-like_sf"/>
</dbReference>
<sequence length="176" mass="19260">MTRGNELGELMLDPDEAQRKMDQWAAGLEEKAQRYAAAQERTEQLRLTATSSDGAVKVTVGADGGVTAIDFGNKARTYPMEELSRQILATMHQAQAGIANQVAEVMQESLGDEDQETRELMIGTLRSRFPEIEEEEPPGSEPAPPPPPPPSDSTPPAQAPRDRRHEAPEDEGNSPW</sequence>
<feature type="region of interest" description="Disordered" evidence="1">
    <location>
        <begin position="124"/>
        <end position="176"/>
    </location>
</feature>
<dbReference type="Proteomes" id="UP000188551">
    <property type="component" value="Unassembled WGS sequence"/>
</dbReference>
<dbReference type="Pfam" id="PF02575">
    <property type="entry name" value="YbaB_DNA_bd"/>
    <property type="match status" value="1"/>
</dbReference>
<keyword evidence="3" id="KW-1185">Reference proteome</keyword>
<evidence type="ECO:0000256" key="1">
    <source>
        <dbReference type="SAM" id="MobiDB-lite"/>
    </source>
</evidence>
<comment type="caution">
    <text evidence="2">The sequence shown here is derived from an EMBL/GenBank/DDBJ whole genome shotgun (WGS) entry which is preliminary data.</text>
</comment>
<evidence type="ECO:0008006" key="4">
    <source>
        <dbReference type="Google" id="ProtNLM"/>
    </source>
</evidence>
<name>A0ABX3JJR7_9PSEU</name>
<dbReference type="InterPro" id="IPR004401">
    <property type="entry name" value="YbaB/EbfC"/>
</dbReference>
<feature type="compositionally biased region" description="Pro residues" evidence="1">
    <location>
        <begin position="139"/>
        <end position="153"/>
    </location>
</feature>
<evidence type="ECO:0000313" key="2">
    <source>
        <dbReference type="EMBL" id="OOC07172.1"/>
    </source>
</evidence>
<organism evidence="2 3">
    <name type="scientific">Amycolatopsis azurea DSM 43854</name>
    <dbReference type="NCBI Taxonomy" id="1238180"/>
    <lineage>
        <taxon>Bacteria</taxon>
        <taxon>Bacillati</taxon>
        <taxon>Actinomycetota</taxon>
        <taxon>Actinomycetes</taxon>
        <taxon>Pseudonocardiales</taxon>
        <taxon>Pseudonocardiaceae</taxon>
        <taxon>Amycolatopsis</taxon>
    </lineage>
</organism>
<evidence type="ECO:0000313" key="3">
    <source>
        <dbReference type="Proteomes" id="UP000188551"/>
    </source>
</evidence>
<accession>A0ABX3JJR7</accession>
<dbReference type="Gene3D" id="3.30.1310.10">
    <property type="entry name" value="Nucleoid-associated protein YbaB-like domain"/>
    <property type="match status" value="1"/>
</dbReference>
<reference evidence="2 3" key="1">
    <citation type="submission" date="2017-02" db="EMBL/GenBank/DDBJ databases">
        <title>Amycolatopsis azurea DSM 43854 draft genome.</title>
        <authorList>
            <person name="Mayilraj S."/>
        </authorList>
    </citation>
    <scope>NUCLEOTIDE SEQUENCE [LARGE SCALE GENOMIC DNA]</scope>
    <source>
        <strain evidence="2 3">DSM 43854</strain>
    </source>
</reference>
<dbReference type="RefSeq" id="WP_039914905.1">
    <property type="nucleotide sequence ID" value="NZ_ANMG01000001.1"/>
</dbReference>